<feature type="coiled-coil region" evidence="1">
    <location>
        <begin position="222"/>
        <end position="249"/>
    </location>
</feature>
<gene>
    <name evidence="3" type="ORF">TR116254</name>
</gene>
<protein>
    <submittedName>
        <fullName evidence="3">Uncharacterized protein</fullName>
    </submittedName>
</protein>
<dbReference type="AlphaFoldDB" id="A0A0V0J3J6"/>
<dbReference type="EMBL" id="GEEE01002913">
    <property type="protein sequence ID" value="JAP60312.1"/>
    <property type="molecule type" value="Transcribed_RNA"/>
</dbReference>
<feature type="region of interest" description="Disordered" evidence="2">
    <location>
        <begin position="483"/>
        <end position="502"/>
    </location>
</feature>
<reference evidence="3" key="1">
    <citation type="submission" date="2016-01" db="EMBL/GenBank/DDBJ databases">
        <title>Reference transcriptome for the parasite Schistocephalus solidus: insights into the molecular evolution of parasitism.</title>
        <authorList>
            <person name="Hebert F.O."/>
            <person name="Grambauer S."/>
            <person name="Barber I."/>
            <person name="Landry C.R."/>
            <person name="Aubin-Horth N."/>
        </authorList>
    </citation>
    <scope>NUCLEOTIDE SEQUENCE</scope>
</reference>
<evidence type="ECO:0000256" key="1">
    <source>
        <dbReference type="SAM" id="Coils"/>
    </source>
</evidence>
<name>A0A0V0J3J6_SCHSO</name>
<feature type="coiled-coil region" evidence="1">
    <location>
        <begin position="334"/>
        <end position="393"/>
    </location>
</feature>
<keyword evidence="1" id="KW-0175">Coiled coil</keyword>
<feature type="coiled-coil region" evidence="1">
    <location>
        <begin position="143"/>
        <end position="170"/>
    </location>
</feature>
<evidence type="ECO:0000313" key="3">
    <source>
        <dbReference type="EMBL" id="JAP60312.1"/>
    </source>
</evidence>
<sequence length="626" mass="71803">IKESARTSSLLAEVSAVRKRLEPDDLRRKIQQLHDETVLRCCGHVDSSRQSQEEQVAILSVFTDAAAGDISVKPPPTSLQALLDAKEKLRALYARQIEVDTESLREKQRGLNYQVPFLPDTCHLTTYQPPNHSTRLKVLKFGLEERLRHLADAQSRSKNLEDQLETVRSQQHISKIETIQRLFAVYKTRREHIGYLRQEIKQNLQTMQTITPALWQNSEQQILQMAQTMARLNTQIQEANIEVAQLKQNPVLRLQQLQTSIFAMKTAITNSEARRNATKVDIRSGVKQFKKLSCENEKLKKQFAELGVLNNQLSAIYSRLDDAERLEKRTLEILSDQKRRVDDAKAKLKMLAEIHAAEEKGQLDLVLQIEHEKEEYERRLMETKLTLGRLHRQVFFATTGTKPRVHFEFQDAISHNDAASLDDIESEVNAEVTFGKRCAFYCHEITRLRQRTTWLEESLREVITQKTTPARRNEIRAMLPATQQPNPNVTRRPKRSSTPARPLSMTAIDLPMRKLQLGKVTDTRQRSQCNLNRSHSDVAAGKYQSLVRKPTVPPAAATVSGAPNRVARSKSFQETRRITAVTESNKARYETVAVPHRLIFRPTATNRNTFSAFRSTKVRPRSNYDL</sequence>
<proteinExistence type="predicted"/>
<accession>A0A0V0J3J6</accession>
<feature type="non-terminal residue" evidence="3">
    <location>
        <position position="1"/>
    </location>
</feature>
<evidence type="ECO:0000256" key="2">
    <source>
        <dbReference type="SAM" id="MobiDB-lite"/>
    </source>
</evidence>
<organism evidence="3">
    <name type="scientific">Schistocephalus solidus</name>
    <name type="common">Tapeworm</name>
    <dbReference type="NCBI Taxonomy" id="70667"/>
    <lineage>
        <taxon>Eukaryota</taxon>
        <taxon>Metazoa</taxon>
        <taxon>Spiralia</taxon>
        <taxon>Lophotrochozoa</taxon>
        <taxon>Platyhelminthes</taxon>
        <taxon>Cestoda</taxon>
        <taxon>Eucestoda</taxon>
        <taxon>Diphyllobothriidea</taxon>
        <taxon>Diphyllobothriidae</taxon>
        <taxon>Schistocephalus</taxon>
    </lineage>
</organism>